<name>A0A2J6TDZ1_9HELO</name>
<keyword evidence="3" id="KW-1185">Reference proteome</keyword>
<dbReference type="CDD" id="cd03443">
    <property type="entry name" value="PaaI_thioesterase"/>
    <property type="match status" value="1"/>
</dbReference>
<proteinExistence type="predicted"/>
<dbReference type="AlphaFoldDB" id="A0A2J6TDZ1"/>
<reference evidence="2 3" key="1">
    <citation type="submission" date="2016-04" db="EMBL/GenBank/DDBJ databases">
        <title>A degradative enzymes factory behind the ericoid mycorrhizal symbiosis.</title>
        <authorList>
            <consortium name="DOE Joint Genome Institute"/>
            <person name="Martino E."/>
            <person name="Morin E."/>
            <person name="Grelet G."/>
            <person name="Kuo A."/>
            <person name="Kohler A."/>
            <person name="Daghino S."/>
            <person name="Barry K."/>
            <person name="Choi C."/>
            <person name="Cichocki N."/>
            <person name="Clum A."/>
            <person name="Copeland A."/>
            <person name="Hainaut M."/>
            <person name="Haridas S."/>
            <person name="Labutti K."/>
            <person name="Lindquist E."/>
            <person name="Lipzen A."/>
            <person name="Khouja H.-R."/>
            <person name="Murat C."/>
            <person name="Ohm R."/>
            <person name="Olson A."/>
            <person name="Spatafora J."/>
            <person name="Veneault-Fourrey C."/>
            <person name="Henrissat B."/>
            <person name="Grigoriev I."/>
            <person name="Martin F."/>
            <person name="Perotto S."/>
        </authorList>
    </citation>
    <scope>NUCLEOTIDE SEQUENCE [LARGE SCALE GENOMIC DNA]</scope>
    <source>
        <strain evidence="2 3">E</strain>
    </source>
</reference>
<dbReference type="Pfam" id="PF03061">
    <property type="entry name" value="4HBT"/>
    <property type="match status" value="1"/>
</dbReference>
<dbReference type="OrthoDB" id="506431at2759"/>
<dbReference type="GeneID" id="36586091"/>
<dbReference type="PANTHER" id="PTHR47260">
    <property type="entry name" value="UPF0644 PROTEIN PB2B4.06"/>
    <property type="match status" value="1"/>
</dbReference>
<dbReference type="Proteomes" id="UP000235371">
    <property type="component" value="Unassembled WGS sequence"/>
</dbReference>
<accession>A0A2J6TDZ1</accession>
<evidence type="ECO:0000313" key="3">
    <source>
        <dbReference type="Proteomes" id="UP000235371"/>
    </source>
</evidence>
<sequence>MRITMQSPRFQKSPSFRIKSHLSNRLISHFNITTRTARGQCNRHWSRAVEEGYEHHRARVSARCFRFSTSTKNRTQETSDFLNHFIRANKPSQSTVEHFSSLGWTREVLENDAYKMVPFFSRYGIEHTGENRFFARTVNTDTTVPHILALRLKDLETPESGVSTPRYQSAQKELANLAIAEVVCLMALGEDLQAHPSIVHGGFQAVIFDEAMRLLILLHQNNICIPGPRDIHFTATMTISYSAPVIAPSNVLVRCRLVRREGRKWFTKGEIIDSAGKILTSAESMWVTAKRFVGS</sequence>
<dbReference type="InterPro" id="IPR006683">
    <property type="entry name" value="Thioestr_dom"/>
</dbReference>
<feature type="domain" description="Thioesterase" evidence="1">
    <location>
        <begin position="198"/>
        <end position="276"/>
    </location>
</feature>
<gene>
    <name evidence="2" type="ORF">K444DRAFT_587193</name>
</gene>
<dbReference type="InterPro" id="IPR052061">
    <property type="entry name" value="PTE-AB_protein"/>
</dbReference>
<dbReference type="PANTHER" id="PTHR47260:SF3">
    <property type="entry name" value="THIOESTERASE FAMILY PROTEIN (AFU_ORTHOLOGUE AFUA_7G03960)"/>
    <property type="match status" value="1"/>
</dbReference>
<dbReference type="InterPro" id="IPR029069">
    <property type="entry name" value="HotDog_dom_sf"/>
</dbReference>
<dbReference type="STRING" id="1095630.A0A2J6TDZ1"/>
<dbReference type="InParanoid" id="A0A2J6TDZ1"/>
<evidence type="ECO:0000313" key="2">
    <source>
        <dbReference type="EMBL" id="PMD61223.1"/>
    </source>
</evidence>
<evidence type="ECO:0000259" key="1">
    <source>
        <dbReference type="Pfam" id="PF03061"/>
    </source>
</evidence>
<dbReference type="RefSeq" id="XP_024738127.1">
    <property type="nucleotide sequence ID" value="XM_024878014.1"/>
</dbReference>
<protein>
    <recommendedName>
        <fullName evidence="1">Thioesterase domain-containing protein</fullName>
    </recommendedName>
</protein>
<dbReference type="Gene3D" id="3.10.129.10">
    <property type="entry name" value="Hotdog Thioesterase"/>
    <property type="match status" value="1"/>
</dbReference>
<dbReference type="EMBL" id="KZ613786">
    <property type="protein sequence ID" value="PMD61223.1"/>
    <property type="molecule type" value="Genomic_DNA"/>
</dbReference>
<dbReference type="SUPFAM" id="SSF54637">
    <property type="entry name" value="Thioesterase/thiol ester dehydrase-isomerase"/>
    <property type="match status" value="1"/>
</dbReference>
<organism evidence="2 3">
    <name type="scientific">Hyaloscypha bicolor E</name>
    <dbReference type="NCBI Taxonomy" id="1095630"/>
    <lineage>
        <taxon>Eukaryota</taxon>
        <taxon>Fungi</taxon>
        <taxon>Dikarya</taxon>
        <taxon>Ascomycota</taxon>
        <taxon>Pezizomycotina</taxon>
        <taxon>Leotiomycetes</taxon>
        <taxon>Helotiales</taxon>
        <taxon>Hyaloscyphaceae</taxon>
        <taxon>Hyaloscypha</taxon>
        <taxon>Hyaloscypha bicolor</taxon>
    </lineage>
</organism>